<organism evidence="1 2">
    <name type="scientific">Candidatus Lloydbacteria bacterium RIFCSPHIGHO2_02_FULL_54_17</name>
    <dbReference type="NCBI Taxonomy" id="1798664"/>
    <lineage>
        <taxon>Bacteria</taxon>
        <taxon>Candidatus Lloydiibacteriota</taxon>
    </lineage>
</organism>
<dbReference type="SUPFAM" id="SSF50118">
    <property type="entry name" value="Cell growth inhibitor/plasmid maintenance toxic component"/>
    <property type="match status" value="1"/>
</dbReference>
<keyword evidence="1" id="KW-0255">Endonuclease</keyword>
<dbReference type="InterPro" id="IPR011067">
    <property type="entry name" value="Plasmid_toxin/cell-grow_inhib"/>
</dbReference>
<protein>
    <submittedName>
        <fullName evidence="1">mRNA-degrading endonuclease</fullName>
    </submittedName>
</protein>
<proteinExistence type="predicted"/>
<dbReference type="Proteomes" id="UP000178636">
    <property type="component" value="Unassembled WGS sequence"/>
</dbReference>
<dbReference type="AlphaFoldDB" id="A0A1G2DGD8"/>
<dbReference type="Gene3D" id="2.30.30.110">
    <property type="match status" value="1"/>
</dbReference>
<dbReference type="GO" id="GO:0016075">
    <property type="term" value="P:rRNA catabolic process"/>
    <property type="evidence" value="ECO:0007669"/>
    <property type="project" value="TreeGrafter"/>
</dbReference>
<keyword evidence="1" id="KW-0540">Nuclease</keyword>
<reference evidence="1 2" key="1">
    <citation type="journal article" date="2016" name="Nat. Commun.">
        <title>Thousands of microbial genomes shed light on interconnected biogeochemical processes in an aquifer system.</title>
        <authorList>
            <person name="Anantharaman K."/>
            <person name="Brown C.T."/>
            <person name="Hug L.A."/>
            <person name="Sharon I."/>
            <person name="Castelle C.J."/>
            <person name="Probst A.J."/>
            <person name="Thomas B.C."/>
            <person name="Singh A."/>
            <person name="Wilkins M.J."/>
            <person name="Karaoz U."/>
            <person name="Brodie E.L."/>
            <person name="Williams K.H."/>
            <person name="Hubbard S.S."/>
            <person name="Banfield J.F."/>
        </authorList>
    </citation>
    <scope>NUCLEOTIDE SEQUENCE [LARGE SCALE GENOMIC DNA]</scope>
</reference>
<dbReference type="Pfam" id="PF02452">
    <property type="entry name" value="PemK_toxin"/>
    <property type="match status" value="1"/>
</dbReference>
<sequence>MVKAKYIPERGDIVWLDLTPTKGHEQKGVRPVLVVSPKLYNAKTGLALMCPITSASKGYSFEVPLNFTQTIGVVLADHIRSLDWKVRNARYVETVSDATIDEVEGKLRTLIGG</sequence>
<dbReference type="EMBL" id="MHLO01000016">
    <property type="protein sequence ID" value="OGZ12646.1"/>
    <property type="molecule type" value="Genomic_DNA"/>
</dbReference>
<dbReference type="NCBIfam" id="NF007386">
    <property type="entry name" value="PRK09907.1"/>
    <property type="match status" value="1"/>
</dbReference>
<dbReference type="PANTHER" id="PTHR33988">
    <property type="entry name" value="ENDORIBONUCLEASE MAZF-RELATED"/>
    <property type="match status" value="1"/>
</dbReference>
<dbReference type="GO" id="GO:0003677">
    <property type="term" value="F:DNA binding"/>
    <property type="evidence" value="ECO:0007669"/>
    <property type="project" value="InterPro"/>
</dbReference>
<keyword evidence="1" id="KW-0378">Hydrolase</keyword>
<dbReference type="InterPro" id="IPR003477">
    <property type="entry name" value="PemK-like"/>
</dbReference>
<name>A0A1G2DGD8_9BACT</name>
<dbReference type="PANTHER" id="PTHR33988:SF3">
    <property type="entry name" value="ENDORIBONUCLEASE TOXIN CHPB-RELATED"/>
    <property type="match status" value="1"/>
</dbReference>
<evidence type="ECO:0000313" key="2">
    <source>
        <dbReference type="Proteomes" id="UP000178636"/>
    </source>
</evidence>
<comment type="caution">
    <text evidence="1">The sequence shown here is derived from an EMBL/GenBank/DDBJ whole genome shotgun (WGS) entry which is preliminary data.</text>
</comment>
<dbReference type="GO" id="GO:0004521">
    <property type="term" value="F:RNA endonuclease activity"/>
    <property type="evidence" value="ECO:0007669"/>
    <property type="project" value="TreeGrafter"/>
</dbReference>
<dbReference type="STRING" id="1798664.A3C93_06075"/>
<evidence type="ECO:0000313" key="1">
    <source>
        <dbReference type="EMBL" id="OGZ12646.1"/>
    </source>
</evidence>
<dbReference type="GO" id="GO:0006402">
    <property type="term" value="P:mRNA catabolic process"/>
    <property type="evidence" value="ECO:0007669"/>
    <property type="project" value="TreeGrafter"/>
</dbReference>
<accession>A0A1G2DGD8</accession>
<gene>
    <name evidence="1" type="ORF">A3C93_06075</name>
</gene>